<dbReference type="RefSeq" id="WP_064509537.1">
    <property type="nucleotide sequence ID" value="NZ_JAYFSN010000024.1"/>
</dbReference>
<dbReference type="Proteomes" id="UP001303614">
    <property type="component" value="Unassembled WGS sequence"/>
</dbReference>
<keyword evidence="4 7" id="KW-0812">Transmembrane</keyword>
<evidence type="ECO:0000256" key="5">
    <source>
        <dbReference type="ARBA" id="ARBA00022989"/>
    </source>
</evidence>
<feature type="transmembrane region" description="Helical" evidence="8">
    <location>
        <begin position="16"/>
        <end position="36"/>
    </location>
</feature>
<evidence type="ECO:0000256" key="2">
    <source>
        <dbReference type="ARBA" id="ARBA00005811"/>
    </source>
</evidence>
<evidence type="ECO:0000256" key="6">
    <source>
        <dbReference type="ARBA" id="ARBA00023136"/>
    </source>
</evidence>
<keyword evidence="7" id="KW-0813">Transport</keyword>
<dbReference type="Pfam" id="PF02472">
    <property type="entry name" value="ExbD"/>
    <property type="match status" value="1"/>
</dbReference>
<evidence type="ECO:0000313" key="11">
    <source>
        <dbReference type="Proteomes" id="UP000077659"/>
    </source>
</evidence>
<dbReference type="GO" id="GO:0022857">
    <property type="term" value="F:transmembrane transporter activity"/>
    <property type="evidence" value="ECO:0007669"/>
    <property type="project" value="InterPro"/>
</dbReference>
<accession>A0A1A9MAV1</accession>
<proteinExistence type="inferred from homology"/>
<evidence type="ECO:0000256" key="7">
    <source>
        <dbReference type="RuleBase" id="RU003879"/>
    </source>
</evidence>
<evidence type="ECO:0000313" key="9">
    <source>
        <dbReference type="EMBL" id="MEA5125542.1"/>
    </source>
</evidence>
<dbReference type="OrthoDB" id="9793581at2"/>
<dbReference type="Proteomes" id="UP000077659">
    <property type="component" value="Unassembled WGS sequence"/>
</dbReference>
<evidence type="ECO:0000256" key="4">
    <source>
        <dbReference type="ARBA" id="ARBA00022692"/>
    </source>
</evidence>
<dbReference type="Gene3D" id="3.30.420.270">
    <property type="match status" value="1"/>
</dbReference>
<keyword evidence="6 8" id="KW-0472">Membrane</keyword>
<keyword evidence="3" id="KW-1003">Cell membrane</keyword>
<sequence length="151" mass="16447">MRIGSDRNQDEPHIDLVPLIDVILVLIIFFVVTTTFDARSTLQLQLPTASDQNTSAPPRSLSVLVNADGHYFINDQEVLRSDVESLKQTIAQIAGDDREQTVLMRADARTPYQAVVTAQDALGQLGFRRIAIATAPQTGSGGNTSKNGTRQ</sequence>
<dbReference type="GO" id="GO:0015031">
    <property type="term" value="P:protein transport"/>
    <property type="evidence" value="ECO:0007669"/>
    <property type="project" value="UniProtKB-KW"/>
</dbReference>
<reference evidence="9 12" key="2">
    <citation type="submission" date="2023-12" db="EMBL/GenBank/DDBJ databases">
        <title>Genome sequencing of Xanthomonas floridensis.</title>
        <authorList>
            <person name="Greer S."/>
            <person name="Harrison J."/>
            <person name="Grant M."/>
            <person name="Vicente J."/>
            <person name="Studholme D."/>
        </authorList>
    </citation>
    <scope>NUCLEOTIDE SEQUENCE [LARGE SCALE GENOMIC DNA]</scope>
    <source>
        <strain evidence="9 12">WHRI 8848</strain>
    </source>
</reference>
<dbReference type="STRING" id="1843580.A7D17_19895"/>
<dbReference type="GO" id="GO:0005886">
    <property type="term" value="C:plasma membrane"/>
    <property type="evidence" value="ECO:0007669"/>
    <property type="project" value="UniProtKB-SubCell"/>
</dbReference>
<dbReference type="PANTHER" id="PTHR30558">
    <property type="entry name" value="EXBD MEMBRANE COMPONENT OF PMF-DRIVEN MACROMOLECULE IMPORT SYSTEM"/>
    <property type="match status" value="1"/>
</dbReference>
<dbReference type="InterPro" id="IPR003400">
    <property type="entry name" value="ExbD"/>
</dbReference>
<evidence type="ECO:0000313" key="10">
    <source>
        <dbReference type="EMBL" id="OAG66986.1"/>
    </source>
</evidence>
<protein>
    <submittedName>
        <fullName evidence="9 10">Biopolymer transporter</fullName>
    </submittedName>
</protein>
<dbReference type="PANTHER" id="PTHR30558:SF3">
    <property type="entry name" value="BIOPOLYMER TRANSPORT PROTEIN EXBD-RELATED"/>
    <property type="match status" value="1"/>
</dbReference>
<comment type="subcellular location">
    <subcellularLocation>
        <location evidence="1">Cell membrane</location>
        <topology evidence="1">Single-pass membrane protein</topology>
    </subcellularLocation>
    <subcellularLocation>
        <location evidence="7">Cell membrane</location>
        <topology evidence="7">Single-pass type II membrane protein</topology>
    </subcellularLocation>
</comment>
<keyword evidence="5 8" id="KW-1133">Transmembrane helix</keyword>
<evidence type="ECO:0000256" key="3">
    <source>
        <dbReference type="ARBA" id="ARBA00022475"/>
    </source>
</evidence>
<comment type="caution">
    <text evidence="10">The sequence shown here is derived from an EMBL/GenBank/DDBJ whole genome shotgun (WGS) entry which is preliminary data.</text>
</comment>
<reference evidence="10 11" key="1">
    <citation type="submission" date="2016-05" db="EMBL/GenBank/DDBJ databases">
        <title>Pathogenic, phenotypic and molecular characterisation of Xanthomonas nasturtii sp. nov. and Xanthomonas floridensis sp. nov., new species of Xanthomonas associated with watercress production in Florida.</title>
        <authorList>
            <person name="Vicente J.G."/>
            <person name="Rothwell S."/>
            <person name="Holub E.B."/>
            <person name="Studholme D.J."/>
        </authorList>
    </citation>
    <scope>NUCLEOTIDE SEQUENCE [LARGE SCALE GENOMIC DNA]</scope>
    <source>
        <strain evidence="10 11">WHRI 8848</strain>
    </source>
</reference>
<dbReference type="AlphaFoldDB" id="A0A1A9MAV1"/>
<name>A0A1A9MAV1_9XANT</name>
<dbReference type="EMBL" id="LXNG01000022">
    <property type="protein sequence ID" value="OAG66986.1"/>
    <property type="molecule type" value="Genomic_DNA"/>
</dbReference>
<gene>
    <name evidence="10" type="ORF">A7D17_19895</name>
    <name evidence="9" type="ORF">VB146_17145</name>
</gene>
<evidence type="ECO:0000313" key="12">
    <source>
        <dbReference type="Proteomes" id="UP001303614"/>
    </source>
</evidence>
<comment type="similarity">
    <text evidence="2 7">Belongs to the ExbD/TolR family.</text>
</comment>
<evidence type="ECO:0000256" key="8">
    <source>
        <dbReference type="SAM" id="Phobius"/>
    </source>
</evidence>
<keyword evidence="7" id="KW-0653">Protein transport</keyword>
<dbReference type="EMBL" id="JAYFSO010000024">
    <property type="protein sequence ID" value="MEA5125542.1"/>
    <property type="molecule type" value="Genomic_DNA"/>
</dbReference>
<organism evidence="10 11">
    <name type="scientific">Xanthomonas floridensis</name>
    <dbReference type="NCBI Taxonomy" id="1843580"/>
    <lineage>
        <taxon>Bacteria</taxon>
        <taxon>Pseudomonadati</taxon>
        <taxon>Pseudomonadota</taxon>
        <taxon>Gammaproteobacteria</taxon>
        <taxon>Lysobacterales</taxon>
        <taxon>Lysobacteraceae</taxon>
        <taxon>Xanthomonas</taxon>
    </lineage>
</organism>
<evidence type="ECO:0000256" key="1">
    <source>
        <dbReference type="ARBA" id="ARBA00004162"/>
    </source>
</evidence>
<keyword evidence="12" id="KW-1185">Reference proteome</keyword>